<dbReference type="SUPFAM" id="SSF56672">
    <property type="entry name" value="DNA/RNA polymerases"/>
    <property type="match status" value="1"/>
</dbReference>
<dbReference type="GO" id="GO:0003964">
    <property type="term" value="F:RNA-directed DNA polymerase activity"/>
    <property type="evidence" value="ECO:0007669"/>
    <property type="project" value="UniProtKB-KW"/>
</dbReference>
<dbReference type="GO" id="GO:0004519">
    <property type="term" value="F:endonuclease activity"/>
    <property type="evidence" value="ECO:0007669"/>
    <property type="project" value="UniProtKB-KW"/>
</dbReference>
<evidence type="ECO:0000256" key="6">
    <source>
        <dbReference type="ARBA" id="ARBA00022801"/>
    </source>
</evidence>
<feature type="region of interest" description="Disordered" evidence="8">
    <location>
        <begin position="729"/>
        <end position="766"/>
    </location>
</feature>
<keyword evidence="2" id="KW-0808">Transferase</keyword>
<feature type="region of interest" description="Disordered" evidence="8">
    <location>
        <begin position="818"/>
        <end position="837"/>
    </location>
</feature>
<keyword evidence="5" id="KW-0255">Endonuclease</keyword>
<evidence type="ECO:0000259" key="9">
    <source>
        <dbReference type="PROSITE" id="PS50878"/>
    </source>
</evidence>
<dbReference type="Proteomes" id="UP000215902">
    <property type="component" value="Unassembled WGS sequence"/>
</dbReference>
<reference evidence="10 11" key="1">
    <citation type="submission" date="2017-06" db="EMBL/GenBank/DDBJ databases">
        <title>A platform for efficient transgenesis in Macrostomum lignano, a flatworm model organism for stem cell research.</title>
        <authorList>
            <person name="Berezikov E."/>
        </authorList>
    </citation>
    <scope>NUCLEOTIDE SEQUENCE [LARGE SCALE GENOMIC DNA]</scope>
    <source>
        <strain evidence="10">DV1</strain>
        <tissue evidence="10">Whole organism</tissue>
    </source>
</reference>
<dbReference type="InterPro" id="IPR043502">
    <property type="entry name" value="DNA/RNA_pol_sf"/>
</dbReference>
<evidence type="ECO:0000256" key="1">
    <source>
        <dbReference type="ARBA" id="ARBA00012493"/>
    </source>
</evidence>
<evidence type="ECO:0000313" key="10">
    <source>
        <dbReference type="EMBL" id="PAA55391.1"/>
    </source>
</evidence>
<organism evidence="10 11">
    <name type="scientific">Macrostomum lignano</name>
    <dbReference type="NCBI Taxonomy" id="282301"/>
    <lineage>
        <taxon>Eukaryota</taxon>
        <taxon>Metazoa</taxon>
        <taxon>Spiralia</taxon>
        <taxon>Lophotrochozoa</taxon>
        <taxon>Platyhelminthes</taxon>
        <taxon>Rhabditophora</taxon>
        <taxon>Macrostomorpha</taxon>
        <taxon>Macrostomida</taxon>
        <taxon>Macrostomidae</taxon>
        <taxon>Macrostomum</taxon>
    </lineage>
</organism>
<dbReference type="FunFam" id="3.30.70.270:FF:000020">
    <property type="entry name" value="Transposon Tf2-6 polyprotein-like Protein"/>
    <property type="match status" value="1"/>
</dbReference>
<evidence type="ECO:0000313" key="11">
    <source>
        <dbReference type="Proteomes" id="UP000215902"/>
    </source>
</evidence>
<dbReference type="AlphaFoldDB" id="A0A267E1H1"/>
<dbReference type="Gene3D" id="3.10.20.370">
    <property type="match status" value="1"/>
</dbReference>
<dbReference type="InterPro" id="IPR043128">
    <property type="entry name" value="Rev_trsase/Diguanyl_cyclase"/>
</dbReference>
<dbReference type="EMBL" id="NIVC01002761">
    <property type="protein sequence ID" value="PAA55391.1"/>
    <property type="molecule type" value="Genomic_DNA"/>
</dbReference>
<dbReference type="GO" id="GO:0016787">
    <property type="term" value="F:hydrolase activity"/>
    <property type="evidence" value="ECO:0007669"/>
    <property type="project" value="UniProtKB-KW"/>
</dbReference>
<proteinExistence type="predicted"/>
<evidence type="ECO:0000256" key="7">
    <source>
        <dbReference type="ARBA" id="ARBA00022918"/>
    </source>
</evidence>
<dbReference type="FunFam" id="3.10.20.370:FF:000001">
    <property type="entry name" value="Retrovirus-related Pol polyprotein from transposon 17.6-like protein"/>
    <property type="match status" value="1"/>
</dbReference>
<keyword evidence="7" id="KW-0695">RNA-directed DNA polymerase</keyword>
<evidence type="ECO:0000256" key="8">
    <source>
        <dbReference type="SAM" id="MobiDB-lite"/>
    </source>
</evidence>
<dbReference type="EC" id="2.7.7.49" evidence="1"/>
<dbReference type="Pfam" id="PF00078">
    <property type="entry name" value="RVT_1"/>
    <property type="match status" value="1"/>
</dbReference>
<dbReference type="InterPro" id="IPR021109">
    <property type="entry name" value="Peptidase_aspartic_dom_sf"/>
</dbReference>
<dbReference type="CDD" id="cd01647">
    <property type="entry name" value="RT_LTR"/>
    <property type="match status" value="1"/>
</dbReference>
<keyword evidence="3" id="KW-0548">Nucleotidyltransferase</keyword>
<dbReference type="Gene3D" id="3.30.70.270">
    <property type="match status" value="2"/>
</dbReference>
<feature type="non-terminal residue" evidence="10">
    <location>
        <position position="1"/>
    </location>
</feature>
<protein>
    <recommendedName>
        <fullName evidence="1">RNA-directed DNA polymerase</fullName>
        <ecNumber evidence="1">2.7.7.49</ecNumber>
    </recommendedName>
</protein>
<name>A0A267E1H1_9PLAT</name>
<comment type="caution">
    <text evidence="10">The sequence shown here is derived from an EMBL/GenBank/DDBJ whole genome shotgun (WGS) entry which is preliminary data.</text>
</comment>
<dbReference type="InterPro" id="IPR000477">
    <property type="entry name" value="RT_dom"/>
</dbReference>
<dbReference type="Pfam" id="PF17917">
    <property type="entry name" value="RT_RNaseH"/>
    <property type="match status" value="1"/>
</dbReference>
<dbReference type="InterPro" id="IPR050951">
    <property type="entry name" value="Retrovirus_Pol_polyprotein"/>
</dbReference>
<dbReference type="InterPro" id="IPR041373">
    <property type="entry name" value="RT_RNaseH"/>
</dbReference>
<evidence type="ECO:0000256" key="5">
    <source>
        <dbReference type="ARBA" id="ARBA00022759"/>
    </source>
</evidence>
<dbReference type="OrthoDB" id="116078at2759"/>
<dbReference type="CDD" id="cd00303">
    <property type="entry name" value="retropepsin_like"/>
    <property type="match status" value="1"/>
</dbReference>
<keyword evidence="11" id="KW-1185">Reference proteome</keyword>
<dbReference type="STRING" id="282301.A0A267E1H1"/>
<dbReference type="PANTHER" id="PTHR37984:SF5">
    <property type="entry name" value="PROTEIN NYNRIN-LIKE"/>
    <property type="match status" value="1"/>
</dbReference>
<dbReference type="CDD" id="cd09274">
    <property type="entry name" value="RNase_HI_RT_Ty3"/>
    <property type="match status" value="1"/>
</dbReference>
<dbReference type="PANTHER" id="PTHR37984">
    <property type="entry name" value="PROTEIN CBG26694"/>
    <property type="match status" value="1"/>
</dbReference>
<evidence type="ECO:0000256" key="2">
    <source>
        <dbReference type="ARBA" id="ARBA00022679"/>
    </source>
</evidence>
<feature type="domain" description="Reverse transcriptase" evidence="9">
    <location>
        <begin position="320"/>
        <end position="500"/>
    </location>
</feature>
<evidence type="ECO:0000256" key="4">
    <source>
        <dbReference type="ARBA" id="ARBA00022722"/>
    </source>
</evidence>
<dbReference type="Gene3D" id="3.10.10.10">
    <property type="entry name" value="HIV Type 1 Reverse Transcriptase, subunit A, domain 1"/>
    <property type="match status" value="1"/>
</dbReference>
<keyword evidence="4" id="KW-0540">Nuclease</keyword>
<dbReference type="Gene3D" id="2.40.70.10">
    <property type="entry name" value="Acid Proteases"/>
    <property type="match status" value="1"/>
</dbReference>
<keyword evidence="6" id="KW-0378">Hydrolase</keyword>
<sequence length="837" mass="94241">VASREVPFLLDSGSRKNFLGSSTWAAIRRRMPRCIISHAIPDCVTMYDGTQLPLACKVTIPVEFGDVVADTEFLVTVSDCENLLGVSFMREHCQNLDFAQGMLKFNNGACIPVRYSRRELQNCRVYTSEKCTLPPRSSALLAVRLDDGHPENRGSPSIVELVKSRLHPSCNALEAAPALMTMPEGRGYIEVVNTADSEVFLQAGIRVGVATPLRTADLMYLSETPEPEVRHLPKNSEESSTAWLDEVEINSELSKEQHQRVRDLLVECQAAFSKHSLDAGLTHLVTHEIILKDRTPVALPPRRIPPHLKDKLDALLDEMLAKHIIRPAYSSYNSPMLIVPKKDGNIRLVHDFRALNDRCVYHPYPLPHIQETFAKLRGAQWYSSLDLAQGFWQIPLRDCDQHLTAFSVIDRGQFCFNVLPMGLHDSPGSFQRCINKLLDGLTPKTALGYMDDIVVHSVTFEEQLDNLRTVLQRIIAANLKVKPKKCHLFLKELHYLGHVVTPDGLKTCEDKIAQIRDWPVPQSVTQLRQFLGLANYYHKFVDGYAGVAAPLHALTRKDIGSLRQHWTPEHQLAFDTLKKKLCSTEVLALPEFNSHPAVKFVLDTDASDIRIGACLGQLQSDGVERPIAFFSRKLRDPEKRYTVTKKELLAIVDAMRHFRHYLIGKKFEVRSDHRALLWLLNQTQATGILGRWIERLSEFRFQLNHRKGKDHANADALSRRPEAPPISFEHGRLLEQPGSTARPGDDHDLEPDLDPTPEATAKAALQKTVHSRCLEAKTDLDEDLEATAPAAFQHDAHRCSQRLETGLDDNSEATATTALCRDAMPPTATWRPTWTKS</sequence>
<evidence type="ECO:0000256" key="3">
    <source>
        <dbReference type="ARBA" id="ARBA00022695"/>
    </source>
</evidence>
<accession>A0A267E1H1</accession>
<dbReference type="PROSITE" id="PS50878">
    <property type="entry name" value="RT_POL"/>
    <property type="match status" value="1"/>
</dbReference>
<gene>
    <name evidence="10" type="ORF">BOX15_Mlig030307g13</name>
</gene>